<proteinExistence type="predicted"/>
<dbReference type="PANTHER" id="PTHR12110">
    <property type="entry name" value="HYDROXYPYRUVATE ISOMERASE"/>
    <property type="match status" value="1"/>
</dbReference>
<feature type="domain" description="Xylose isomerase-like TIM barrel" evidence="1">
    <location>
        <begin position="24"/>
        <end position="269"/>
    </location>
</feature>
<dbReference type="InterPro" id="IPR036237">
    <property type="entry name" value="Xyl_isomerase-like_sf"/>
</dbReference>
<reference evidence="2 3" key="1">
    <citation type="journal article" date="2015" name="PLoS ONE">
        <title>Azotobacter Genomes: The Genome of Azotobacter chroococcum NCIMB 8003 (ATCC 4412).</title>
        <authorList>
            <person name="Robson R.L."/>
            <person name="Jones R."/>
            <person name="Robson R.M."/>
            <person name="Schwartz A."/>
            <person name="Richardson T.H."/>
        </authorList>
    </citation>
    <scope>NUCLEOTIDE SEQUENCE [LARGE SCALE GENOMIC DNA]</scope>
    <source>
        <strain evidence="2 3">NCIMB 8003</strain>
    </source>
</reference>
<dbReference type="PANTHER" id="PTHR12110:SF21">
    <property type="entry name" value="XYLOSE ISOMERASE-LIKE TIM BARREL DOMAIN-CONTAINING PROTEIN"/>
    <property type="match status" value="1"/>
</dbReference>
<dbReference type="KEGG" id="acx:Achr_2650"/>
<dbReference type="HOGENOM" id="CLU_067093_0_0_6"/>
<evidence type="ECO:0000259" key="1">
    <source>
        <dbReference type="Pfam" id="PF01261"/>
    </source>
</evidence>
<dbReference type="SUPFAM" id="SSF51658">
    <property type="entry name" value="Xylose isomerase-like"/>
    <property type="match status" value="1"/>
</dbReference>
<dbReference type="AlphaFoldDB" id="A0A0C4WG02"/>
<evidence type="ECO:0000313" key="2">
    <source>
        <dbReference type="EMBL" id="AJE19773.1"/>
    </source>
</evidence>
<dbReference type="InterPro" id="IPR013022">
    <property type="entry name" value="Xyl_isomerase-like_TIM-brl"/>
</dbReference>
<dbReference type="InterPro" id="IPR014621">
    <property type="entry name" value="UCP036778_sugar_epimerase"/>
</dbReference>
<organism evidence="2 3">
    <name type="scientific">Azotobacter chroococcum NCIMB 8003</name>
    <dbReference type="NCBI Taxonomy" id="1328314"/>
    <lineage>
        <taxon>Bacteria</taxon>
        <taxon>Pseudomonadati</taxon>
        <taxon>Pseudomonadota</taxon>
        <taxon>Gammaproteobacteria</taxon>
        <taxon>Pseudomonadales</taxon>
        <taxon>Pseudomonadaceae</taxon>
        <taxon>Azotobacter</taxon>
    </lineage>
</organism>
<evidence type="ECO:0000313" key="3">
    <source>
        <dbReference type="Proteomes" id="UP000068210"/>
    </source>
</evidence>
<sequence>MTASLPFALNRIVAPTLPLAEFLDLAIALKADSIELRNDLNGIEIEDGTPPERVRELCRAKGVRVLSINALYPFDVWNDARRAQALKLAAYARACGAEGLVLCPLNDPADSRGRAERVRGLRTALTALAPILREHGLLGFVEPLGFESSALRRKHDAVEAIKGIGGLDVFRLVHDTFHHHLAGEQEFFPELTGIVHISGVEDRQVAPAEIRDDHRVLVGEADLLGNAEQIRRLLELGYRGPFSFEPFAESVHALPEIRPALQESMRHLQASVAIPEGCAA</sequence>
<name>A0A0C4WG02_9GAMM</name>
<dbReference type="RefSeq" id="WP_039801097.1">
    <property type="nucleotide sequence ID" value="NZ_CP010415.1"/>
</dbReference>
<dbReference type="Gene3D" id="3.20.20.150">
    <property type="entry name" value="Divalent-metal-dependent TIM barrel enzymes"/>
    <property type="match status" value="1"/>
</dbReference>
<dbReference type="PIRSF" id="PIRSF036778">
    <property type="entry name" value="UCP036778"/>
    <property type="match status" value="1"/>
</dbReference>
<dbReference type="Proteomes" id="UP000068210">
    <property type="component" value="Chromosome"/>
</dbReference>
<gene>
    <name evidence="2" type="ORF">Achr_2650</name>
</gene>
<dbReference type="Pfam" id="PF01261">
    <property type="entry name" value="AP_endonuc_2"/>
    <property type="match status" value="1"/>
</dbReference>
<dbReference type="STRING" id="1328314.Achr_2650"/>
<protein>
    <submittedName>
        <fullName evidence="2">Sugar epimerase</fullName>
    </submittedName>
</protein>
<accession>A0A0C4WG02</accession>
<keyword evidence="3" id="KW-1185">Reference proteome</keyword>
<dbReference type="InterPro" id="IPR050312">
    <property type="entry name" value="IolE/XylAMocC-like"/>
</dbReference>
<dbReference type="EMBL" id="CP010415">
    <property type="protein sequence ID" value="AJE19773.1"/>
    <property type="molecule type" value="Genomic_DNA"/>
</dbReference>